<proteinExistence type="predicted"/>
<evidence type="ECO:0000313" key="2">
    <source>
        <dbReference type="EMBL" id="MFC0261381.1"/>
    </source>
</evidence>
<accession>A0ABV6FNE6</accession>
<keyword evidence="1" id="KW-0175">Coiled coil</keyword>
<feature type="coiled-coil region" evidence="1">
    <location>
        <begin position="1395"/>
        <end position="1426"/>
    </location>
</feature>
<dbReference type="InterPro" id="IPR043504">
    <property type="entry name" value="Peptidase_S1_PA_chymotrypsin"/>
</dbReference>
<dbReference type="InterPro" id="IPR027417">
    <property type="entry name" value="P-loop_NTPase"/>
</dbReference>
<dbReference type="Pfam" id="PF13365">
    <property type="entry name" value="Trypsin_2"/>
    <property type="match status" value="1"/>
</dbReference>
<dbReference type="RefSeq" id="WP_382385832.1">
    <property type="nucleotide sequence ID" value="NZ_JBHLWI010000003.1"/>
</dbReference>
<dbReference type="SUPFAM" id="SSF50494">
    <property type="entry name" value="Trypsin-like serine proteases"/>
    <property type="match status" value="1"/>
</dbReference>
<dbReference type="Proteomes" id="UP001589797">
    <property type="component" value="Unassembled WGS sequence"/>
</dbReference>
<keyword evidence="3" id="KW-1185">Reference proteome</keyword>
<organism evidence="2 3">
    <name type="scientific">Fontibacter flavus</name>
    <dbReference type="NCBI Taxonomy" id="654838"/>
    <lineage>
        <taxon>Bacteria</taxon>
        <taxon>Pseudomonadati</taxon>
        <taxon>Bacteroidota</taxon>
        <taxon>Cytophagia</taxon>
        <taxon>Cytophagales</taxon>
        <taxon>Cyclobacteriaceae</taxon>
        <taxon>Fontibacter</taxon>
    </lineage>
</organism>
<name>A0ABV6FNE6_9BACT</name>
<dbReference type="SUPFAM" id="SSF52540">
    <property type="entry name" value="P-loop containing nucleoside triphosphate hydrolases"/>
    <property type="match status" value="1"/>
</dbReference>
<reference evidence="2 3" key="1">
    <citation type="submission" date="2024-09" db="EMBL/GenBank/DDBJ databases">
        <authorList>
            <person name="Sun Q."/>
            <person name="Mori K."/>
        </authorList>
    </citation>
    <scope>NUCLEOTIDE SEQUENCE [LARGE SCALE GENOMIC DNA]</scope>
    <source>
        <strain evidence="2 3">CCM 7650</strain>
    </source>
</reference>
<sequence length="1716" mass="197060">MEKIISAKQLENSSFQIKCGTDQGTGFLVAENLLMTARHVILDCLEGGESILVGDEQYSLDDIKKENKHLDLCLIQLKKKVDKYLPLTKAKLSFNQPCVLYGFPYVEDKHGVHIKARINKITVDAHWDFSVTDSTIDENINYEGLSGGAVVSNSRVIGISLMQQGKSILAISVSKAFEWLLEAGVQVSDEESLNKIPPSLKEQVDTSTPNYTVMEGLSNKLINHKGWFLCYGSPGSGKTTLMAAFNADNDGIKVCGRYFTRVPQDKQGSVSRTSGKSLILWIEDSVTEVLGMPVDVLDKIEDRIERIPILLEQMCRQNPDVNHTFFIDGLDEVDDLDSFLGIFPNELPSNLSLVLSCTAQDILPKFVKEKLLEETTIEVTPLDIGQCEVYIREELQGKELTTEAIQQIAHKSEGHPLYLQYLINFLKTNEIDKDEIEHWVQETPIIGGEINKYYEVIWQKFFREEGKLWIILILSQLRGTINQETLINMLPDDYRLGFYSHFGPISYLVKGDTHLELYHTSFKQFITSQVPGFIPLANDSISGFCEQQSHHPYTVDNKLYHLTLSSDKQQAVALCNQEWIDFSATQHVHPDLIVQDVKRVIKVVLDQKNANELIRLLLLLQRIEFRYDNVLAENAKPMAAALIALEECGAAMKYLIRGNNLLIDDDAVIDFLLLLYENESYEEGNILLNAFNTRYRHFIQEEFRSPNGFSLIPFFKKICASTLSILSMGEKGMQEVEHTFRSLKDFQNLAEKHKEMEVYRALYSTREMGTSWHNGFAMRFFDGYVNVKERSEISGAAIDDKWARIIALSIIHFQEFNRYNLTYVDKTNSYLKSIEDLEWLIDNYGYDSENRTPFVLIKALIGDSKRLDIIEPLIEKHLLSEGSQILEIREYNGVDLNYKSMHSSYFNAVCKGYNTAIDQLPTLPKRYLRLTNWEQYYKELLEHLGLLEGMLSRKKVFGEDYGELLKHLSSLLKLNELKLEERSHWERSYLIPEDLVPFIFTKIAGLFVSFFRESIDTLSSFIEQGSKDQLGVFTEGYREILVSVIEVVIKHEAADSHTLLLIELLEDHIVKHVQNRWERTPGLIRVVEFYGLMNKKERARSAFQEMLKTSMGPSWYKESQLQLLNATLRLKSDQSSSSNYSWKFASLLDYASGEMTFQRSIRYEKESFIGDLIAKGNLDKAIEYLKFETVPPADVVIQNAEYFTVDAKSLGNGYALGARNITIQNSVLKILEECNDLSPYIKASLCSIFTVNDDVFRYVDDFAKHMAEALNDIDDSHHRLQIFDLIFDIIEADEMKDERAQYVNLLILNLKSNIYNELKKAVIAKKSWELPDKNEETEPDIEKAGDQRTNSFDEFNELCESSPKRASRDKLIQQGTEAFAKERISIWYGNWSGSHKKAKENLKALLENTEEVVEKLASSVQNMSVEAWTVVDELLWFLDGKMTQDQIDKVYEDIADHFELLIRPEDFVFQKYDWVKSYEDVASTNHQVIRFIIWLLNHPLDWINNGASKALMFLSSCISDDIINLLVEESISKKPSALPEKSAVLLFNIVQSSPDKLRMRLEENPDQISAIAEVKHLTIFKHYLEMGKLLSVSGYNYLMEKLNKALPESIVGNSEVAFDEEMLTPIQEEIDELNDLKILDREFCESILTKVEKACESMPWQDILKADKYIRRSFQEAQFTYEGNYYELVRCALNQSIMPRVAKNNIDQIYEAINPI</sequence>
<comment type="caution">
    <text evidence="2">The sequence shown here is derived from an EMBL/GenBank/DDBJ whole genome shotgun (WGS) entry which is preliminary data.</text>
</comment>
<dbReference type="EMBL" id="JBHLWI010000003">
    <property type="protein sequence ID" value="MFC0261381.1"/>
    <property type="molecule type" value="Genomic_DNA"/>
</dbReference>
<evidence type="ECO:0000313" key="3">
    <source>
        <dbReference type="Proteomes" id="UP001589797"/>
    </source>
</evidence>
<dbReference type="Gene3D" id="2.40.10.10">
    <property type="entry name" value="Trypsin-like serine proteases"/>
    <property type="match status" value="2"/>
</dbReference>
<gene>
    <name evidence="2" type="ORF">ACFFIP_01715</name>
</gene>
<protein>
    <submittedName>
        <fullName evidence="2">Trypsin-like peptidase domain-containing protein</fullName>
    </submittedName>
</protein>
<dbReference type="InterPro" id="IPR009003">
    <property type="entry name" value="Peptidase_S1_PA"/>
</dbReference>
<evidence type="ECO:0000256" key="1">
    <source>
        <dbReference type="SAM" id="Coils"/>
    </source>
</evidence>